<dbReference type="InParanoid" id="E2BTE8"/>
<gene>
    <name evidence="1" type="ORF">EAI_02265</name>
</gene>
<reference evidence="1 2" key="1">
    <citation type="journal article" date="2010" name="Science">
        <title>Genomic comparison of the ants Camponotus floridanus and Harpegnathos saltator.</title>
        <authorList>
            <person name="Bonasio R."/>
            <person name="Zhang G."/>
            <person name="Ye C."/>
            <person name="Mutti N.S."/>
            <person name="Fang X."/>
            <person name="Qin N."/>
            <person name="Donahue G."/>
            <person name="Yang P."/>
            <person name="Li Q."/>
            <person name="Li C."/>
            <person name="Zhang P."/>
            <person name="Huang Z."/>
            <person name="Berger S.L."/>
            <person name="Reinberg D."/>
            <person name="Wang J."/>
            <person name="Liebig J."/>
        </authorList>
    </citation>
    <scope>NUCLEOTIDE SEQUENCE [LARGE SCALE GENOMIC DNA]</scope>
    <source>
        <strain evidence="1 2">R22 G/1</strain>
    </source>
</reference>
<organism evidence="2">
    <name type="scientific">Harpegnathos saltator</name>
    <name type="common">Jerdon's jumping ant</name>
    <dbReference type="NCBI Taxonomy" id="610380"/>
    <lineage>
        <taxon>Eukaryota</taxon>
        <taxon>Metazoa</taxon>
        <taxon>Ecdysozoa</taxon>
        <taxon>Arthropoda</taxon>
        <taxon>Hexapoda</taxon>
        <taxon>Insecta</taxon>
        <taxon>Pterygota</taxon>
        <taxon>Neoptera</taxon>
        <taxon>Endopterygota</taxon>
        <taxon>Hymenoptera</taxon>
        <taxon>Apocrita</taxon>
        <taxon>Aculeata</taxon>
        <taxon>Formicoidea</taxon>
        <taxon>Formicidae</taxon>
        <taxon>Ponerinae</taxon>
        <taxon>Ponerini</taxon>
        <taxon>Harpegnathos</taxon>
    </lineage>
</organism>
<protein>
    <submittedName>
        <fullName evidence="1">Uncharacterized protein</fullName>
    </submittedName>
</protein>
<accession>E2BTE8</accession>
<sequence length="186" mass="21035">MTMLVAVIPHSHSNRSTDKTEAKFAPTTTVSRSGLRLFLRCYGFLIYDKPAKLESAKLFLSNEDARVRDVAAVLNECSTLAGLKVSVREHLARVKNMLADPSVIGAVAPECDESTRRNQLYILDVAKQSLEYVFAFICDSDQLRRNVDESIRRNQLYILDVAKQSLEYVFAFICDSDQLRRNVNVN</sequence>
<keyword evidence="2" id="KW-1185">Reference proteome</keyword>
<evidence type="ECO:0000313" key="2">
    <source>
        <dbReference type="Proteomes" id="UP000008237"/>
    </source>
</evidence>
<proteinExistence type="predicted"/>
<dbReference type="Proteomes" id="UP000008237">
    <property type="component" value="Unassembled WGS sequence"/>
</dbReference>
<evidence type="ECO:0000313" key="1">
    <source>
        <dbReference type="EMBL" id="EFN81032.1"/>
    </source>
</evidence>
<dbReference type="EMBL" id="GL450400">
    <property type="protein sequence ID" value="EFN81032.1"/>
    <property type="molecule type" value="Genomic_DNA"/>
</dbReference>
<name>E2BTE8_HARSA</name>
<dbReference type="AlphaFoldDB" id="E2BTE8"/>